<keyword evidence="3" id="KW-1185">Reference proteome</keyword>
<comment type="caution">
    <text evidence="2">The sequence shown here is derived from an EMBL/GenBank/DDBJ whole genome shotgun (WGS) entry which is preliminary data.</text>
</comment>
<dbReference type="EMBL" id="BDUF01000022">
    <property type="protein sequence ID" value="GAX89476.1"/>
    <property type="molecule type" value="Genomic_DNA"/>
</dbReference>
<dbReference type="OrthoDB" id="2989382at2"/>
<dbReference type="AlphaFoldDB" id="A0A292YJZ1"/>
<reference evidence="3" key="1">
    <citation type="submission" date="2017-07" db="EMBL/GenBank/DDBJ databases">
        <title>Draft genome sequence of Effusibacillus lacus strain skLN1.</title>
        <authorList>
            <person name="Watanabe M."/>
            <person name="Kojima H."/>
            <person name="Fukui M."/>
        </authorList>
    </citation>
    <scope>NUCLEOTIDE SEQUENCE [LARGE SCALE GENOMIC DNA]</scope>
    <source>
        <strain evidence="3">skLN1</strain>
    </source>
</reference>
<dbReference type="InterPro" id="IPR013974">
    <property type="entry name" value="SAF"/>
</dbReference>
<protein>
    <recommendedName>
        <fullName evidence="1">SAF domain-containing protein</fullName>
    </recommendedName>
</protein>
<organism evidence="2 3">
    <name type="scientific">Effusibacillus lacus</name>
    <dbReference type="NCBI Taxonomy" id="1348429"/>
    <lineage>
        <taxon>Bacteria</taxon>
        <taxon>Bacillati</taxon>
        <taxon>Bacillota</taxon>
        <taxon>Bacilli</taxon>
        <taxon>Bacillales</taxon>
        <taxon>Alicyclobacillaceae</taxon>
        <taxon>Effusibacillus</taxon>
    </lineage>
</organism>
<dbReference type="Proteomes" id="UP000217785">
    <property type="component" value="Unassembled WGS sequence"/>
</dbReference>
<evidence type="ECO:0000313" key="3">
    <source>
        <dbReference type="Proteomes" id="UP000217785"/>
    </source>
</evidence>
<dbReference type="SMART" id="SM00858">
    <property type="entry name" value="SAF"/>
    <property type="match status" value="1"/>
</dbReference>
<dbReference type="CDD" id="cd11614">
    <property type="entry name" value="SAF_CpaB_FlgA_like"/>
    <property type="match status" value="1"/>
</dbReference>
<dbReference type="RefSeq" id="WP_096181166.1">
    <property type="nucleotide sequence ID" value="NZ_BDUF01000022.1"/>
</dbReference>
<proteinExistence type="predicted"/>
<name>A0A292YJZ1_9BACL</name>
<evidence type="ECO:0000259" key="1">
    <source>
        <dbReference type="SMART" id="SM00858"/>
    </source>
</evidence>
<feature type="domain" description="SAF" evidence="1">
    <location>
        <begin position="41"/>
        <end position="103"/>
    </location>
</feature>
<evidence type="ECO:0000313" key="2">
    <source>
        <dbReference type="EMBL" id="GAX89476.1"/>
    </source>
</evidence>
<accession>A0A292YJZ1</accession>
<dbReference type="Pfam" id="PF08666">
    <property type="entry name" value="SAF"/>
    <property type="match status" value="1"/>
</dbReference>
<sequence length="206" mass="23128">MQEEKRKSLLFLALSFVFAVLAGFLFLEKVKAVEDQLGDSIPVLIARQPIAARTPITPDMLEEKLIPRKFVFDSLITGHEEAAGHVSLVPLQKGDVVTKSMLKQISKVNSENVRIVNLTQSERVLFDEELDAADRVDIIVSYTEAEKPVTKLLMQDIPVGRVSDAKERPKAIGVELSVEDAQKLIFMQNFARQIRVLKHNIQNPAR</sequence>